<dbReference type="RefSeq" id="WP_378297351.1">
    <property type="nucleotide sequence ID" value="NZ_JBHUHD010000005.1"/>
</dbReference>
<keyword evidence="3" id="KW-1185">Reference proteome</keyword>
<reference evidence="3" key="1">
    <citation type="journal article" date="2019" name="Int. J. Syst. Evol. Microbiol.">
        <title>The Global Catalogue of Microorganisms (GCM) 10K type strain sequencing project: providing services to taxonomists for standard genome sequencing and annotation.</title>
        <authorList>
            <consortium name="The Broad Institute Genomics Platform"/>
            <consortium name="The Broad Institute Genome Sequencing Center for Infectious Disease"/>
            <person name="Wu L."/>
            <person name="Ma J."/>
        </authorList>
    </citation>
    <scope>NUCLEOTIDE SEQUENCE [LARGE SCALE GENOMIC DNA]</scope>
    <source>
        <strain evidence="3">CCM 7435</strain>
    </source>
</reference>
<organism evidence="2 3">
    <name type="scientific">Ancylobacter oerskovii</name>
    <dbReference type="NCBI Taxonomy" id="459519"/>
    <lineage>
        <taxon>Bacteria</taxon>
        <taxon>Pseudomonadati</taxon>
        <taxon>Pseudomonadota</taxon>
        <taxon>Alphaproteobacteria</taxon>
        <taxon>Hyphomicrobiales</taxon>
        <taxon>Xanthobacteraceae</taxon>
        <taxon>Ancylobacter</taxon>
    </lineage>
</organism>
<proteinExistence type="predicted"/>
<sequence>MNPNVRHIENISELRASHLPNIGDLIAVTRADGVRFIIEACSEQEGRYYRVYPATDVQACWGDCIGWATETFTSRGSRSHPVSGAEKRVPTEGTDN</sequence>
<comment type="caution">
    <text evidence="2">The sequence shown here is derived from an EMBL/GenBank/DDBJ whole genome shotgun (WGS) entry which is preliminary data.</text>
</comment>
<feature type="non-terminal residue" evidence="2">
    <location>
        <position position="96"/>
    </location>
</feature>
<feature type="region of interest" description="Disordered" evidence="1">
    <location>
        <begin position="73"/>
        <end position="96"/>
    </location>
</feature>
<dbReference type="Proteomes" id="UP001597299">
    <property type="component" value="Unassembled WGS sequence"/>
</dbReference>
<protein>
    <recommendedName>
        <fullName evidence="4">DUF4926 domain-containing protein</fullName>
    </recommendedName>
</protein>
<evidence type="ECO:0000313" key="2">
    <source>
        <dbReference type="EMBL" id="MFD2143786.1"/>
    </source>
</evidence>
<name>A0ABW4Z587_9HYPH</name>
<gene>
    <name evidence="2" type="ORF">ACFSNC_25915</name>
</gene>
<evidence type="ECO:0000313" key="3">
    <source>
        <dbReference type="Proteomes" id="UP001597299"/>
    </source>
</evidence>
<evidence type="ECO:0000256" key="1">
    <source>
        <dbReference type="SAM" id="MobiDB-lite"/>
    </source>
</evidence>
<evidence type="ECO:0008006" key="4">
    <source>
        <dbReference type="Google" id="ProtNLM"/>
    </source>
</evidence>
<accession>A0ABW4Z587</accession>
<dbReference type="EMBL" id="JBHUHD010000005">
    <property type="protein sequence ID" value="MFD2143786.1"/>
    <property type="molecule type" value="Genomic_DNA"/>
</dbReference>